<feature type="transmembrane region" description="Helical" evidence="7">
    <location>
        <begin position="149"/>
        <end position="166"/>
    </location>
</feature>
<dbReference type="RefSeq" id="WP_079474554.1">
    <property type="nucleotide sequence ID" value="NZ_FNNC01000005.1"/>
</dbReference>
<feature type="transmembrane region" description="Helical" evidence="7">
    <location>
        <begin position="89"/>
        <end position="110"/>
    </location>
</feature>
<gene>
    <name evidence="9" type="ORF">SAMN05421781_2412</name>
</gene>
<evidence type="ECO:0000259" key="8">
    <source>
        <dbReference type="Pfam" id="PF03458"/>
    </source>
</evidence>
<feature type="transmembrane region" description="Helical" evidence="7">
    <location>
        <begin position="30"/>
        <end position="51"/>
    </location>
</feature>
<feature type="transmembrane region" description="Helical" evidence="7">
    <location>
        <begin position="63"/>
        <end position="82"/>
    </location>
</feature>
<comment type="similarity">
    <text evidence="2">Belongs to the UPF0126 family.</text>
</comment>
<evidence type="ECO:0000256" key="1">
    <source>
        <dbReference type="ARBA" id="ARBA00004651"/>
    </source>
</evidence>
<feature type="transmembrane region" description="Helical" evidence="7">
    <location>
        <begin position="6"/>
        <end position="23"/>
    </location>
</feature>
<dbReference type="GO" id="GO:0005886">
    <property type="term" value="C:plasma membrane"/>
    <property type="evidence" value="ECO:0007669"/>
    <property type="project" value="UniProtKB-SubCell"/>
</dbReference>
<dbReference type="EMBL" id="FNNC01000005">
    <property type="protein sequence ID" value="SDW79428.1"/>
    <property type="molecule type" value="Genomic_DNA"/>
</dbReference>
<dbReference type="OrthoDB" id="9791874at2"/>
<keyword evidence="10" id="KW-1185">Reference proteome</keyword>
<feature type="domain" description="Glycine transporter" evidence="8">
    <location>
        <begin position="92"/>
        <end position="161"/>
    </location>
</feature>
<comment type="subcellular location">
    <subcellularLocation>
        <location evidence="1">Cell membrane</location>
        <topology evidence="1">Multi-pass membrane protein</topology>
    </subcellularLocation>
</comment>
<feature type="transmembrane region" description="Helical" evidence="7">
    <location>
        <begin position="116"/>
        <end position="137"/>
    </location>
</feature>
<evidence type="ECO:0000256" key="5">
    <source>
        <dbReference type="ARBA" id="ARBA00022989"/>
    </source>
</evidence>
<evidence type="ECO:0000256" key="7">
    <source>
        <dbReference type="SAM" id="Phobius"/>
    </source>
</evidence>
<organism evidence="9 10">
    <name type="scientific">Marinococcus luteus</name>
    <dbReference type="NCBI Taxonomy" id="1122204"/>
    <lineage>
        <taxon>Bacteria</taxon>
        <taxon>Bacillati</taxon>
        <taxon>Bacillota</taxon>
        <taxon>Bacilli</taxon>
        <taxon>Bacillales</taxon>
        <taxon>Bacillaceae</taxon>
        <taxon>Marinococcus</taxon>
    </lineage>
</organism>
<sequence length="201" mass="21868">MTWDMLTVIGTIAFSISGAIVAMEEDLDIFGVLFLGFITAFGGGAIRNILIGVPVSELWSQGLFFQVSFFSILLFVLFPNILMKHWHSWGSFFDAIGLASFAMQGALFAVEMGHPLSAVIVAAVLTGSGGGLIRDVLANRKPMVLHSEVYALWALVGGLFIGMGWVTGGFGLFLLFVLLVSGRVCSYRFQWKLPHRTIPSM</sequence>
<evidence type="ECO:0000313" key="10">
    <source>
        <dbReference type="Proteomes" id="UP000199488"/>
    </source>
</evidence>
<keyword evidence="4 7" id="KW-0812">Transmembrane</keyword>
<evidence type="ECO:0000256" key="6">
    <source>
        <dbReference type="ARBA" id="ARBA00023136"/>
    </source>
</evidence>
<dbReference type="PANTHER" id="PTHR30506">
    <property type="entry name" value="INNER MEMBRANE PROTEIN"/>
    <property type="match status" value="1"/>
</dbReference>
<evidence type="ECO:0000256" key="2">
    <source>
        <dbReference type="ARBA" id="ARBA00008193"/>
    </source>
</evidence>
<dbReference type="Proteomes" id="UP000199488">
    <property type="component" value="Unassembled WGS sequence"/>
</dbReference>
<name>A0A1H2WFX8_9BACI</name>
<evidence type="ECO:0000313" key="9">
    <source>
        <dbReference type="EMBL" id="SDW79428.1"/>
    </source>
</evidence>
<dbReference type="PANTHER" id="PTHR30506:SF3">
    <property type="entry name" value="UPF0126 INNER MEMBRANE PROTEIN YADS-RELATED"/>
    <property type="match status" value="1"/>
</dbReference>
<proteinExistence type="inferred from homology"/>
<feature type="domain" description="Glycine transporter" evidence="8">
    <location>
        <begin position="6"/>
        <end position="78"/>
    </location>
</feature>
<keyword evidence="5 7" id="KW-1133">Transmembrane helix</keyword>
<accession>A0A1H2WFX8</accession>
<reference evidence="9 10" key="1">
    <citation type="submission" date="2016-10" db="EMBL/GenBank/DDBJ databases">
        <authorList>
            <person name="de Groot N.N."/>
        </authorList>
    </citation>
    <scope>NUCLEOTIDE SEQUENCE [LARGE SCALE GENOMIC DNA]</scope>
    <source>
        <strain evidence="9 10">DSM 23126</strain>
    </source>
</reference>
<keyword evidence="6 7" id="KW-0472">Membrane</keyword>
<evidence type="ECO:0000256" key="4">
    <source>
        <dbReference type="ARBA" id="ARBA00022692"/>
    </source>
</evidence>
<protein>
    <submittedName>
        <fullName evidence="9">Uncharacterized membrane protein YeiH</fullName>
    </submittedName>
</protein>
<dbReference type="InterPro" id="IPR005115">
    <property type="entry name" value="Gly_transporter"/>
</dbReference>
<evidence type="ECO:0000256" key="3">
    <source>
        <dbReference type="ARBA" id="ARBA00022475"/>
    </source>
</evidence>
<dbReference type="Pfam" id="PF03458">
    <property type="entry name" value="Gly_transporter"/>
    <property type="match status" value="2"/>
</dbReference>
<dbReference type="STRING" id="1122204.SAMN05421781_2412"/>
<keyword evidence="3" id="KW-1003">Cell membrane</keyword>
<dbReference type="AlphaFoldDB" id="A0A1H2WFX8"/>